<dbReference type="Proteomes" id="UP001610335">
    <property type="component" value="Unassembled WGS sequence"/>
</dbReference>
<keyword evidence="7" id="KW-1185">Reference proteome</keyword>
<dbReference type="PROSITE" id="PS50088">
    <property type="entry name" value="ANK_REPEAT"/>
    <property type="match status" value="7"/>
</dbReference>
<keyword evidence="1" id="KW-0677">Repeat</keyword>
<dbReference type="SUPFAM" id="SSF52540">
    <property type="entry name" value="P-loop containing nucleoside triphosphate hydrolases"/>
    <property type="match status" value="1"/>
</dbReference>
<feature type="repeat" description="ANK" evidence="3">
    <location>
        <begin position="1205"/>
        <end position="1237"/>
    </location>
</feature>
<evidence type="ECO:0000259" key="5">
    <source>
        <dbReference type="Pfam" id="PF24883"/>
    </source>
</evidence>
<dbReference type="InterPro" id="IPR054471">
    <property type="entry name" value="GPIID_WHD"/>
</dbReference>
<dbReference type="Pfam" id="PF24883">
    <property type="entry name" value="NPHP3_N"/>
    <property type="match status" value="1"/>
</dbReference>
<reference evidence="6 7" key="1">
    <citation type="submission" date="2024-07" db="EMBL/GenBank/DDBJ databases">
        <title>Section-level genome sequencing and comparative genomics of Aspergillus sections Usti and Cavernicolus.</title>
        <authorList>
            <consortium name="Lawrence Berkeley National Laboratory"/>
            <person name="Nybo J.L."/>
            <person name="Vesth T.C."/>
            <person name="Theobald S."/>
            <person name="Frisvad J.C."/>
            <person name="Larsen T.O."/>
            <person name="Kjaerboelling I."/>
            <person name="Rothschild-Mancinelli K."/>
            <person name="Lyhne E.K."/>
            <person name="Kogle M.E."/>
            <person name="Barry K."/>
            <person name="Clum A."/>
            <person name="Na H."/>
            <person name="Ledsgaard L."/>
            <person name="Lin J."/>
            <person name="Lipzen A."/>
            <person name="Kuo A."/>
            <person name="Riley R."/>
            <person name="Mondo S."/>
            <person name="LaButti K."/>
            <person name="Haridas S."/>
            <person name="Pangalinan J."/>
            <person name="Salamov A.A."/>
            <person name="Simmons B.A."/>
            <person name="Magnuson J.K."/>
            <person name="Chen J."/>
            <person name="Drula E."/>
            <person name="Henrissat B."/>
            <person name="Wiebenga A."/>
            <person name="Lubbers R.J."/>
            <person name="Gomes A.C."/>
            <person name="Makela M.R."/>
            <person name="Stajich J."/>
            <person name="Grigoriev I.V."/>
            <person name="Mortensen U.H."/>
            <person name="De vries R.P."/>
            <person name="Baker S.E."/>
            <person name="Andersen M.R."/>
        </authorList>
    </citation>
    <scope>NUCLEOTIDE SEQUENCE [LARGE SCALE GENOMIC DNA]</scope>
    <source>
        <strain evidence="6 7">CBS 600.67</strain>
    </source>
</reference>
<dbReference type="Gene3D" id="1.25.40.20">
    <property type="entry name" value="Ankyrin repeat-containing domain"/>
    <property type="match status" value="9"/>
</dbReference>
<dbReference type="SUPFAM" id="SSF48403">
    <property type="entry name" value="Ankyrin repeat"/>
    <property type="match status" value="5"/>
</dbReference>
<dbReference type="EMBL" id="JBFXLS010000059">
    <property type="protein sequence ID" value="KAL2822234.1"/>
    <property type="molecule type" value="Genomic_DNA"/>
</dbReference>
<dbReference type="PANTHER" id="PTHR24198">
    <property type="entry name" value="ANKYRIN REPEAT AND PROTEIN KINASE DOMAIN-CONTAINING PROTEIN"/>
    <property type="match status" value="1"/>
</dbReference>
<dbReference type="InterPro" id="IPR002110">
    <property type="entry name" value="Ankyrin_rpt"/>
</dbReference>
<dbReference type="InterPro" id="IPR027417">
    <property type="entry name" value="P-loop_NTPase"/>
</dbReference>
<evidence type="ECO:0000313" key="7">
    <source>
        <dbReference type="Proteomes" id="UP001610335"/>
    </source>
</evidence>
<feature type="repeat" description="ANK" evidence="3">
    <location>
        <begin position="1799"/>
        <end position="1835"/>
    </location>
</feature>
<comment type="caution">
    <text evidence="6">The sequence shown here is derived from an EMBL/GenBank/DDBJ whole genome shotgun (WGS) entry which is preliminary data.</text>
</comment>
<feature type="domain" description="GPI inositol-deacylase winged helix" evidence="4">
    <location>
        <begin position="342"/>
        <end position="417"/>
    </location>
</feature>
<dbReference type="SMART" id="SM00248">
    <property type="entry name" value="ANK"/>
    <property type="match status" value="24"/>
</dbReference>
<dbReference type="Pfam" id="PF12796">
    <property type="entry name" value="Ank_2"/>
    <property type="match status" value="5"/>
</dbReference>
<feature type="repeat" description="ANK" evidence="3">
    <location>
        <begin position="705"/>
        <end position="737"/>
    </location>
</feature>
<feature type="repeat" description="ANK" evidence="3">
    <location>
        <begin position="1766"/>
        <end position="1798"/>
    </location>
</feature>
<dbReference type="PANTHER" id="PTHR24198:SF165">
    <property type="entry name" value="ANKYRIN REPEAT-CONTAINING PROTEIN-RELATED"/>
    <property type="match status" value="1"/>
</dbReference>
<evidence type="ECO:0000256" key="3">
    <source>
        <dbReference type="PROSITE-ProRule" id="PRU00023"/>
    </source>
</evidence>
<dbReference type="Pfam" id="PF22939">
    <property type="entry name" value="WHD_GPIID"/>
    <property type="match status" value="1"/>
</dbReference>
<feature type="domain" description="Nephrocystin 3-like N-terminal" evidence="5">
    <location>
        <begin position="63"/>
        <end position="226"/>
    </location>
</feature>
<sequence>MSGDDFVFVENPNELLHPVIDPEDKVEQVTPEDIAAIRSWLSPTEFDSDGSEYRKHLNAHAPGTGDWVLQADSYTKWHDSPAETTTGALWIQGIPGSGKSVVTARLIQTLQMNETAPVAFFFARRIIKSNSRPHYLVRDCLYQLLEHSDPLQARLNDMRQDHASIDNTPFQELWGAFVLALDTIPRAYVVFDALDELAVDENEFLPLLLELGQRNPRSIKLIITSRPVSHLLDVLKGPSLEIIRLTKRVVETDIATYIAHRLSQQQQRLLTEEDQSLVNGTLCSKAQGLFLYARLMLDQLMRQPTTPVDVHLQRLPGTLEEMYVNLLHEHAASSGAGVRFQSWLLSWITHASRPLRVTELATLIRSTADRGGLNSGQDAKLMVRTACGPLIEILDNETVQIIHHSFTEFLLDSRRASARECDRWFPAFTPCETHRALSLTTINYLLSGCFASWTALEATYDGDGFEKAHMDLLVQFPFLQYAVQNLLYHAANCDIDNVDLMQALDRLFEYGTDDFNAWKDFWFASMAESVPDGFRPLHVAAHAGLTKYTAHLLGRGEDPNALDARNRTPTAYAAIAGHAETVDALLSSQAMFTGYDRGGLAPIHHAAKGNHVRVLQRLLDAGADPLYPQSPGNMSRLCHLGQTSVEHACERGHVEATSVLVTHMDAIRRSCLLPHWAAVDGQADTLAVLLEYPEIRANVAAKDAWGNTALYLAACAADSATVRLLLDHGADIHARSSGIKPNSNEIVSTPEAVGAERWTPLQGWANGISQWWKKCHTSIDEWEQTGKLLIGAGSDLDTRDDEGKTILFYWSEHRALSRGSDNTPRFVSFLLRHGANVRAIDHQRSTVLHGCPPYYNASPAMQLLVKAGADINHARKGDGVTPLIAAAKRQFLDLKLFVDCGADPNLQDSDGNTALHYICSSWIPGLSELQEWLSFADPTIRNRKGQTCVYNLRFGNGGHERVQAVPLFVKKGVDLEQRDRRGRTALLAACENRQQHFITGLLGYGASATATDFENKTCLHIVAQDALSTIDYGKADFKVILDVMTQLIEGGANINAVDHHGNNPFHEAIATDQYFPPVKVRLDAILKLGGLPNMVDNQGRTALHKIALLDGIPCSDRLDYLLQGDSGLDLHTRDHQWFMPIHCAASAGDVNVCKFAQAGADMQARTVDGRGVLHHAAGAAQSSALGFLCELYRDNGWEVDERDENGRSPLHCAARAGSSECVFHLLQAGANPNTPDHRGLTPLHVAAEYQINHISLRQTRRKAGFPYGRGNRDSQGLERFMDLRRESPIHTAKESVRSTVAVEEEVQMIQDVLRLLISSGADPGLPDSSGWTAYDLAVFLNHEEMASMLQPLTQSGGRELSLPARWCSIKNVSADRIVEELNIDDCDHYTLLHTAICEKNETLLKAVLEAGVDPTVSGPDALTPVHYAVFWGLVSVMELMKPYIKDWNCFNPPLLHAAASREQSNLQMVDLLIGVGVNINAHFEAYVDKHVHMTAATTYTAAHILAPGERWWYISALDTLCKAGADLEATDSRGRTVLQCALTTESMGRRCFWQDQALDVVLRHGANINAASEDGSTALQRALRSQLGRPMIDRLLRHGADINLGEPPAIFAAVESMDADSCAALLDAGADPNVIHRPTKQRYYGKGPQLETPLLAAAMKDWYEFSARDLPARIAVLSLLLQRGADPFLALPGQKTTVFHEVCYQHGVISPFVTAAIDLECANTDGLTPLLVACFSPKVMHHRFKDESTPIQLILAGANIHATDPQGSTPLHLATQSGLCETVSLLLEKGASVSATDKTGLTPLYHALSYGNEVVSLQLIKTLLSAGAASRVTGPNGESTLHLLAPALIQLSPGGSYEQDFSSRDNTDYLAEFKTLYKNFVDNGCEHNALDNEGNTPLFPYVQEVKEGSEIYAPDPPAEDDVREMLDAHDVFAVNKNGDTLLHAVAGREDFENTEENAVWLFQELVARGLDARQENEKGLSALDVAMAYNKQGILRLFAREE</sequence>
<protein>
    <submittedName>
        <fullName evidence="6">Ankyrin repeat-containing domain protein</fullName>
    </submittedName>
</protein>
<organism evidence="6 7">
    <name type="scientific">Aspergillus cavernicola</name>
    <dbReference type="NCBI Taxonomy" id="176166"/>
    <lineage>
        <taxon>Eukaryota</taxon>
        <taxon>Fungi</taxon>
        <taxon>Dikarya</taxon>
        <taxon>Ascomycota</taxon>
        <taxon>Pezizomycotina</taxon>
        <taxon>Eurotiomycetes</taxon>
        <taxon>Eurotiomycetidae</taxon>
        <taxon>Eurotiales</taxon>
        <taxon>Aspergillaceae</taxon>
        <taxon>Aspergillus</taxon>
        <taxon>Aspergillus subgen. Nidulantes</taxon>
    </lineage>
</organism>
<gene>
    <name evidence="6" type="ORF">BDW59DRAFT_163827</name>
</gene>
<keyword evidence="2 3" id="KW-0040">ANK repeat</keyword>
<dbReference type="InterPro" id="IPR036770">
    <property type="entry name" value="Ankyrin_rpt-contain_sf"/>
</dbReference>
<accession>A0ABR4I397</accession>
<proteinExistence type="predicted"/>
<feature type="repeat" description="ANK" evidence="3">
    <location>
        <begin position="598"/>
        <end position="624"/>
    </location>
</feature>
<feature type="repeat" description="ANK" evidence="3">
    <location>
        <begin position="1574"/>
        <end position="1607"/>
    </location>
</feature>
<dbReference type="Gene3D" id="3.40.50.300">
    <property type="entry name" value="P-loop containing nucleotide triphosphate hydrolases"/>
    <property type="match status" value="1"/>
</dbReference>
<name>A0ABR4I397_9EURO</name>
<evidence type="ECO:0000256" key="1">
    <source>
        <dbReference type="ARBA" id="ARBA00022737"/>
    </source>
</evidence>
<dbReference type="PROSITE" id="PS50297">
    <property type="entry name" value="ANK_REP_REGION"/>
    <property type="match status" value="6"/>
</dbReference>
<evidence type="ECO:0000256" key="2">
    <source>
        <dbReference type="ARBA" id="ARBA00023043"/>
    </source>
</evidence>
<feature type="repeat" description="ANK" evidence="3">
    <location>
        <begin position="532"/>
        <end position="564"/>
    </location>
</feature>
<evidence type="ECO:0000259" key="4">
    <source>
        <dbReference type="Pfam" id="PF22939"/>
    </source>
</evidence>
<evidence type="ECO:0000313" key="6">
    <source>
        <dbReference type="EMBL" id="KAL2822234.1"/>
    </source>
</evidence>
<dbReference type="InterPro" id="IPR056884">
    <property type="entry name" value="NPHP3-like_N"/>
</dbReference>